<dbReference type="CDD" id="cd00408">
    <property type="entry name" value="DHDPS-like"/>
    <property type="match status" value="1"/>
</dbReference>
<feature type="active site" description="Proton donor/acceptor" evidence="4">
    <location>
        <position position="142"/>
    </location>
</feature>
<proteinExistence type="inferred from homology"/>
<evidence type="ECO:0000256" key="1">
    <source>
        <dbReference type="ARBA" id="ARBA00007592"/>
    </source>
</evidence>
<dbReference type="EMBL" id="CP094970">
    <property type="protein sequence ID" value="UYM05575.1"/>
    <property type="molecule type" value="Genomic_DNA"/>
</dbReference>
<keyword evidence="6" id="KW-1185">Reference proteome</keyword>
<keyword evidence="2 3" id="KW-0456">Lyase</keyword>
<dbReference type="PANTHER" id="PTHR12128">
    <property type="entry name" value="DIHYDRODIPICOLINATE SYNTHASE"/>
    <property type="match status" value="1"/>
</dbReference>
<protein>
    <submittedName>
        <fullName evidence="5">Dihydrodipicolinate synthase family protein</fullName>
    </submittedName>
</protein>
<dbReference type="PIRSF" id="PIRSF001365">
    <property type="entry name" value="DHDPS"/>
    <property type="match status" value="1"/>
</dbReference>
<dbReference type="Gene3D" id="3.20.20.70">
    <property type="entry name" value="Aldolase class I"/>
    <property type="match status" value="1"/>
</dbReference>
<dbReference type="SUPFAM" id="SSF51569">
    <property type="entry name" value="Aldolase"/>
    <property type="match status" value="1"/>
</dbReference>
<evidence type="ECO:0000313" key="6">
    <source>
        <dbReference type="Proteomes" id="UP001164390"/>
    </source>
</evidence>
<dbReference type="InterPro" id="IPR002220">
    <property type="entry name" value="DapA-like"/>
</dbReference>
<dbReference type="PANTHER" id="PTHR12128:SF66">
    <property type="entry name" value="4-HYDROXY-2-OXOGLUTARATE ALDOLASE, MITOCHONDRIAL"/>
    <property type="match status" value="1"/>
</dbReference>
<reference evidence="5" key="1">
    <citation type="submission" date="2022-01" db="EMBL/GenBank/DDBJ databases">
        <title>Nocardioidaceae gen. sp. A5X3R13.</title>
        <authorList>
            <person name="Lopez Marin M.A."/>
            <person name="Uhlik O."/>
        </authorList>
    </citation>
    <scope>NUCLEOTIDE SEQUENCE</scope>
    <source>
        <strain evidence="5">A5X3R13</strain>
    </source>
</reference>
<gene>
    <name evidence="5" type="ORF">L0C25_00355</name>
</gene>
<dbReference type="Proteomes" id="UP001164390">
    <property type="component" value="Chromosome"/>
</dbReference>
<name>A0AA46THX3_9ACTN</name>
<evidence type="ECO:0000256" key="3">
    <source>
        <dbReference type="PIRNR" id="PIRNR001365"/>
    </source>
</evidence>
<sequence>MTPLRIDTLQGVWGSVLLPIGSDDAIDWDRLGAELDILASSELDGVYAHGTAGEFHALSDEEYERVSAMLAESCARKAMAFQIGASHPVALTTLARIRRTRELEPGAYQVVLPDWLALTEDECVAFVRGVAEAAAPTPLVLYNPPHAKTQATPALLARLLDDVPSLIGIKVAGGDDAWYESMRAPLERCAVFVPGHHLANGLARGAAGSYSNVAALSPDGAVRWYETMRSDPAAAADVERRIAEFFARHIAPLQAAGLSNPALDKFLAAVGDWADIGLRIRWPYDSAPGEAVAPARRDAHALLPELFGV</sequence>
<evidence type="ECO:0000256" key="4">
    <source>
        <dbReference type="PIRSR" id="PIRSR001365-1"/>
    </source>
</evidence>
<dbReference type="Pfam" id="PF00701">
    <property type="entry name" value="DHDPS"/>
    <property type="match status" value="1"/>
</dbReference>
<dbReference type="GO" id="GO:0008840">
    <property type="term" value="F:4-hydroxy-tetrahydrodipicolinate synthase activity"/>
    <property type="evidence" value="ECO:0007669"/>
    <property type="project" value="TreeGrafter"/>
</dbReference>
<dbReference type="AlphaFoldDB" id="A0AA46THX3"/>
<dbReference type="InterPro" id="IPR013785">
    <property type="entry name" value="Aldolase_TIM"/>
</dbReference>
<dbReference type="KEGG" id="sgrg:L0C25_00355"/>
<feature type="active site" description="Schiff-base intermediate with substrate" evidence="4">
    <location>
        <position position="170"/>
    </location>
</feature>
<comment type="similarity">
    <text evidence="1 3">Belongs to the DapA family.</text>
</comment>
<evidence type="ECO:0000256" key="2">
    <source>
        <dbReference type="ARBA" id="ARBA00023239"/>
    </source>
</evidence>
<accession>A0AA46THX3</accession>
<dbReference type="RefSeq" id="WP_271634391.1">
    <property type="nucleotide sequence ID" value="NZ_CP094970.1"/>
</dbReference>
<dbReference type="SMART" id="SM01130">
    <property type="entry name" value="DHDPS"/>
    <property type="match status" value="1"/>
</dbReference>
<organism evidence="5 6">
    <name type="scientific">Solicola gregarius</name>
    <dbReference type="NCBI Taxonomy" id="2908642"/>
    <lineage>
        <taxon>Bacteria</taxon>
        <taxon>Bacillati</taxon>
        <taxon>Actinomycetota</taxon>
        <taxon>Actinomycetes</taxon>
        <taxon>Propionibacteriales</taxon>
        <taxon>Nocardioidaceae</taxon>
        <taxon>Solicola</taxon>
    </lineage>
</organism>
<evidence type="ECO:0000313" key="5">
    <source>
        <dbReference type="EMBL" id="UYM05575.1"/>
    </source>
</evidence>